<evidence type="ECO:0000259" key="1">
    <source>
        <dbReference type="Pfam" id="PF04773"/>
    </source>
</evidence>
<dbReference type="PIRSF" id="PIRSF018266">
    <property type="entry name" value="FecR"/>
    <property type="match status" value="1"/>
</dbReference>
<evidence type="ECO:0000313" key="3">
    <source>
        <dbReference type="EMBL" id="SUQ63782.1"/>
    </source>
</evidence>
<dbReference type="PANTHER" id="PTHR30273:SF2">
    <property type="entry name" value="PROTEIN FECR"/>
    <property type="match status" value="1"/>
</dbReference>
<evidence type="ECO:0000313" key="4">
    <source>
        <dbReference type="Proteomes" id="UP000255177"/>
    </source>
</evidence>
<organism evidence="3 4">
    <name type="scientific">Pseudomonas wadenswilerensis</name>
    <dbReference type="NCBI Taxonomy" id="1785161"/>
    <lineage>
        <taxon>Bacteria</taxon>
        <taxon>Pseudomonadati</taxon>
        <taxon>Pseudomonadota</taxon>
        <taxon>Gammaproteobacteria</taxon>
        <taxon>Pseudomonadales</taxon>
        <taxon>Pseudomonadaceae</taxon>
        <taxon>Pseudomonas</taxon>
    </lineage>
</organism>
<dbReference type="Pfam" id="PF04773">
    <property type="entry name" value="FecR"/>
    <property type="match status" value="1"/>
</dbReference>
<gene>
    <name evidence="3" type="primary">fecR3</name>
    <name evidence="3" type="ORF">CCOS864_03235</name>
</gene>
<feature type="domain" description="FecR N-terminal" evidence="2">
    <location>
        <begin position="17"/>
        <end position="56"/>
    </location>
</feature>
<dbReference type="RefSeq" id="WP_115087344.1">
    <property type="nucleotide sequence ID" value="NZ_CBCSFG010000015.1"/>
</dbReference>
<evidence type="ECO:0000259" key="2">
    <source>
        <dbReference type="Pfam" id="PF16220"/>
    </source>
</evidence>
<proteinExistence type="predicted"/>
<sequence length="322" mass="34737">MKPLTAHEPCLDPQILEQAMLWMVRLQSGVSSDVEQLACQRWRQESAAHELAWQRLTGISQGLREGTRGLSAAGARSLLEARSLPSRRAVLKSLAAGGVLIATGYGVQQRTVLPTLFSDYGTATGERRHWSLASGLALQLDTRSALDSDVVAGDRVLTLNRGRVLLEVEQGASVSLRTADARVRPATLSRLVVSQQSTGTLVQVLKGAAQVEHGQGARVTLEASWQQRYSSSRAGPLVPLAVGAEAWTQGLLVAQRMPLGELLAELDRYRPGVLRCDPRITGLQVSGSFSIDQPDASLELITQVLPVRVQRVLGYWASVVPA</sequence>
<protein>
    <submittedName>
        <fullName evidence="3">Protein FecR</fullName>
    </submittedName>
</protein>
<dbReference type="InterPro" id="IPR012373">
    <property type="entry name" value="Ferrdict_sens_TM"/>
</dbReference>
<accession>A0A380T0F8</accession>
<dbReference type="AlphaFoldDB" id="A0A380T0F8"/>
<feature type="domain" description="FecR protein" evidence="1">
    <location>
        <begin position="119"/>
        <end position="209"/>
    </location>
</feature>
<reference evidence="4" key="1">
    <citation type="submission" date="2018-07" db="EMBL/GenBank/DDBJ databases">
        <authorList>
            <person name="Blom J."/>
        </authorList>
    </citation>
    <scope>NUCLEOTIDE SEQUENCE [LARGE SCALE GENOMIC DNA]</scope>
    <source>
        <strain evidence="4">CCOS 864</strain>
    </source>
</reference>
<dbReference type="Pfam" id="PF16220">
    <property type="entry name" value="DUF4880"/>
    <property type="match status" value="1"/>
</dbReference>
<dbReference type="GO" id="GO:0016989">
    <property type="term" value="F:sigma factor antagonist activity"/>
    <property type="evidence" value="ECO:0007669"/>
    <property type="project" value="TreeGrafter"/>
</dbReference>
<name>A0A380T0F8_9PSED</name>
<dbReference type="Proteomes" id="UP000255177">
    <property type="component" value="Unassembled WGS sequence"/>
</dbReference>
<dbReference type="InterPro" id="IPR032623">
    <property type="entry name" value="FecR_N"/>
</dbReference>
<dbReference type="InterPro" id="IPR006860">
    <property type="entry name" value="FecR"/>
</dbReference>
<keyword evidence="4" id="KW-1185">Reference proteome</keyword>
<dbReference type="Gene3D" id="2.60.120.1440">
    <property type="match status" value="1"/>
</dbReference>
<dbReference type="PANTHER" id="PTHR30273">
    <property type="entry name" value="PERIPLASMIC SIGNAL SENSOR AND SIGMA FACTOR ACTIVATOR FECR-RELATED"/>
    <property type="match status" value="1"/>
</dbReference>
<dbReference type="EMBL" id="UIDD01000008">
    <property type="protein sequence ID" value="SUQ63782.1"/>
    <property type="molecule type" value="Genomic_DNA"/>
</dbReference>